<accession>A0A0L6UK23</accession>
<dbReference type="STRING" id="27349.A0A0L6UK23"/>
<keyword evidence="3" id="KW-1185">Reference proteome</keyword>
<feature type="region of interest" description="Disordered" evidence="1">
    <location>
        <begin position="42"/>
        <end position="64"/>
    </location>
</feature>
<gene>
    <name evidence="2" type="ORF">VP01_5351g1</name>
</gene>
<dbReference type="EMBL" id="LAVV01010555">
    <property type="protein sequence ID" value="KNZ48874.1"/>
    <property type="molecule type" value="Genomic_DNA"/>
</dbReference>
<name>A0A0L6UK23_9BASI</name>
<dbReference type="Proteomes" id="UP000037035">
    <property type="component" value="Unassembled WGS sequence"/>
</dbReference>
<reference evidence="2 3" key="1">
    <citation type="submission" date="2015-08" db="EMBL/GenBank/DDBJ databases">
        <title>Next Generation Sequencing and Analysis of the Genome of Puccinia sorghi L Schw, the Causal Agent of Maize Common Rust.</title>
        <authorList>
            <person name="Rochi L."/>
            <person name="Burguener G."/>
            <person name="Darino M."/>
            <person name="Turjanski A."/>
            <person name="Kreff E."/>
            <person name="Dieguez M.J."/>
            <person name="Sacco F."/>
        </authorList>
    </citation>
    <scope>NUCLEOTIDE SEQUENCE [LARGE SCALE GENOMIC DNA]</scope>
    <source>
        <strain evidence="2 3">RO10H11247</strain>
    </source>
</reference>
<evidence type="ECO:0000313" key="2">
    <source>
        <dbReference type="EMBL" id="KNZ48874.1"/>
    </source>
</evidence>
<feature type="non-terminal residue" evidence="2">
    <location>
        <position position="1"/>
    </location>
</feature>
<sequence>IPAIFLINLKAPLRELRHQSPNCPDNNGSHSQLTQDHQILPINSAPDPQLAPNETNTRNRFSFQSLPIKLEGATHQRETKDDNDLYKGNKNLRLCCLGVDELHSHGLNQLEEKFHPAVDPSDEVEDCSSSIEKQLKNCMAGTKEPQLAEDKERI</sequence>
<organism evidence="2 3">
    <name type="scientific">Puccinia sorghi</name>
    <dbReference type="NCBI Taxonomy" id="27349"/>
    <lineage>
        <taxon>Eukaryota</taxon>
        <taxon>Fungi</taxon>
        <taxon>Dikarya</taxon>
        <taxon>Basidiomycota</taxon>
        <taxon>Pucciniomycotina</taxon>
        <taxon>Pucciniomycetes</taxon>
        <taxon>Pucciniales</taxon>
        <taxon>Pucciniaceae</taxon>
        <taxon>Puccinia</taxon>
    </lineage>
</organism>
<protein>
    <submittedName>
        <fullName evidence="2">Uncharacterized protein</fullName>
    </submittedName>
</protein>
<evidence type="ECO:0000313" key="3">
    <source>
        <dbReference type="Proteomes" id="UP000037035"/>
    </source>
</evidence>
<comment type="caution">
    <text evidence="2">The sequence shown here is derived from an EMBL/GenBank/DDBJ whole genome shotgun (WGS) entry which is preliminary data.</text>
</comment>
<dbReference type="AlphaFoldDB" id="A0A0L6UK23"/>
<evidence type="ECO:0000256" key="1">
    <source>
        <dbReference type="SAM" id="MobiDB-lite"/>
    </source>
</evidence>
<feature type="compositionally biased region" description="Polar residues" evidence="1">
    <location>
        <begin position="52"/>
        <end position="64"/>
    </location>
</feature>
<dbReference type="VEuPathDB" id="FungiDB:VP01_5351g1"/>
<proteinExistence type="predicted"/>